<dbReference type="Proteomes" id="UP001054837">
    <property type="component" value="Unassembled WGS sequence"/>
</dbReference>
<feature type="region of interest" description="Disordered" evidence="2">
    <location>
        <begin position="891"/>
        <end position="923"/>
    </location>
</feature>
<feature type="compositionally biased region" description="Polar residues" evidence="2">
    <location>
        <begin position="1222"/>
        <end position="1242"/>
    </location>
</feature>
<feature type="domain" description="Pleckstrin homology" evidence="3">
    <location>
        <begin position="1751"/>
        <end position="1891"/>
    </location>
</feature>
<evidence type="ECO:0000313" key="5">
    <source>
        <dbReference type="Proteomes" id="UP001054837"/>
    </source>
</evidence>
<feature type="compositionally biased region" description="Polar residues" evidence="2">
    <location>
        <begin position="1547"/>
        <end position="1558"/>
    </location>
</feature>
<feature type="region of interest" description="Disordered" evidence="2">
    <location>
        <begin position="1"/>
        <end position="128"/>
    </location>
</feature>
<proteinExistence type="predicted"/>
<organism evidence="4 5">
    <name type="scientific">Caerostris darwini</name>
    <dbReference type="NCBI Taxonomy" id="1538125"/>
    <lineage>
        <taxon>Eukaryota</taxon>
        <taxon>Metazoa</taxon>
        <taxon>Ecdysozoa</taxon>
        <taxon>Arthropoda</taxon>
        <taxon>Chelicerata</taxon>
        <taxon>Arachnida</taxon>
        <taxon>Araneae</taxon>
        <taxon>Araneomorphae</taxon>
        <taxon>Entelegynae</taxon>
        <taxon>Araneoidea</taxon>
        <taxon>Araneidae</taxon>
        <taxon>Caerostris</taxon>
    </lineage>
</organism>
<feature type="region of interest" description="Disordered" evidence="2">
    <location>
        <begin position="2090"/>
        <end position="2109"/>
    </location>
</feature>
<feature type="compositionally biased region" description="Basic and acidic residues" evidence="2">
    <location>
        <begin position="2198"/>
        <end position="2209"/>
    </location>
</feature>
<evidence type="ECO:0000313" key="4">
    <source>
        <dbReference type="EMBL" id="GIY64494.1"/>
    </source>
</evidence>
<dbReference type="EMBL" id="BPLQ01012321">
    <property type="protein sequence ID" value="GIY64494.1"/>
    <property type="molecule type" value="Genomic_DNA"/>
</dbReference>
<sequence>MASNPLHNEYYDSRGRHSKPKKNKEESMQRLLEWKQRMLQSPLTKRNHLQSNSSDTSSPMTSPMKSYKSDHQKRVRKDQEAREINHSSTKPNDYIYAPTNPNPYGVSLQKQKDHRRRHESSNSQKEIQYIGSPVSKFSDIEHSKFSPQLPDPNLNSNVNVPAENLYKENIMYCVDSENNEIIFSYDDSPSNQVPKSLQTCHYPPQMHSFTTMPNVSNIGNDSRDFNSYDANESSEYSCQKNESSLLKNKNLKVANNVDPAHHRTTYSSDDEDILKEPEVKACSDGIIEKCADIDLTYEEDKQQPDRYQSSSPDYVNIGAICNEPVDNNAQGIEPSKLILNDNHKINHAILKPLEQASKNTKLPIDYNDSEPDKISFESVAHFKKEEDESFLYGTADGKENIQNQSFTSYSSRDGFESETEFDIKREDYYRASQIFYASTRIKNKHNSVKKQKVGKVSSDVYSKSVSLPQNNYANVSISGSISSLDRDVGLPLQVGSYKTTIVKKSADAEDNSLESHEAKLFYKSREYDKAEMFTSKQDEHYVQSNPYEHMTSNSYSETPNNYEEVLNLKQEIGKKLSYEEMRGQLLRKREAPPPNIVQDRIKKFETVEPNLKSTKKNKNGINSKSNKLPTKEKLLIYGVGKRNRHKGNRSKVNRRALHSDSEAIAFQDSDESSDDLTMKSAPILLSPLSCVLADLRKTAESVKEKLPTKDVLPTKIAMKEYFSNINKEYPDDYQSRDLSNYDIKGSQDSAQSIHYEQRHTDEAEYLPMNGLKYSEEKEPEYVMMGGCKLSPGSRQNKNKNFIHEEEHVYNEPFSPPPSFLHDVYEKQKTKHFQFEMKSSSSQDSLTENIYEKPVHRFSNSTRNMRTEYLHKSVQETNNVLMSSLSCSNVTSVGRSNECKERDSYHKSDRHIPPRNSLHHYEQANLSVSVPDLLKLKEMKDSDASDADDEASRDFDTVGSLPLPSYQSPILNQFCTSNDSVSQIRNLHTSLDSDIISFNSNDNENKSHHMFPFDSTSNDTSCHIKSSKSEIKPLPSYEALYNVSTYSQSEPNAQTASKEDSQEKFRVQKLRIYTKGKKPEAPKIFPVPFSLEESEICKILERKDSTKSLKAEDSAPSRVHNLQSSLSVDSDSFSENIAYASREEIDPKSNISPKALPHSYRPDVVPSVQVDERVPNEKYSPSKSPNSAPYYYSDLYSGQGLSFAGPLSLYKRNDVPYLDKTSPPKSTSTLLNNVKSRSPSYSSKGDIGRKVNKIDPKTPAAEEKDVLNEKYWENEGAKINLKCSIDILESSKSKYLDAEKNKYEAGHTLEKTRSNSTMSYFKHRSSTPELTTCQYQSDEPVYENIVFQPKLTLQKRLSQSLEGLAKAPKVMEDISNNQEDMPGNPVYENIDFYSIDRHKVSEILQAEKLENPPQSPEVSGQNSNKVMSHNMPAIAERQFCTAVYSRNEVEQCNDNLNSNDNEDFLDQNVLRRVSEQHFFGKNFKPQYLPQHQNLSEENNNSLLNYSSFHKFSRGNTLNINEVKDCQNSLQGSLISKLCDDQKNRMYESDSTSGATSSWDEASLDSDSRHHISNAKISSTEIPRGSSEIHFKEPNHLKKLVQQSEGLMCKGKRLSVSAGDLLGKTHEELVLLLIQLRRNQSKILRAKEKLELQMENLQEYLQSNTGKLPAYQNRKDLQKQIQLLEKQHEVTQPLVTLVDNMVKLGSLYGSSNRRSFSLPLLDTSQEDIASPTNGPLSPDCVGESNILSKLLAEESTFQKRISEIYSLDKGLRHETNSISSLHQDKEMLEYTLNGMRNKILDHQDRPNELQKLKKQQKMIEKELVRVKRLLSTSAKKIEDAASKNDQMEKDILHLRQILKEALKTGSSAAKDSQHNRADIEAELSRVQNVLDELANHRHEINNTVLKLKGETLPAVHMGSDFRASPPGITGKETLLLKMKKEPESSTSPTNITEDKEVTHLKKVKKEVEVRASPTGVAGSAPLPVRKKQHSMYLETDLDTMQTRDLASMNEKDLEDIPVYVNAEEINNANEEIYENLSALEYVNIPSNSNSDGTTTEQCSMQDINDADERMKRFYGIIPKEKPSEIKTVRIVKRQSERRNRERDKKRVTYDDQSSVWVVEEPDLSSDDLLEVDEGISNKTSSSVTRPSSIHLFTSSLTRQSNSQSAHERLFGSSATKAEKSASSGNQDRTFPIKRSKRRHYTDQPRSRDDVDMERCLRTANTPDIVRSTIKKNDVFDDKIIERELMLPQKIEIPERYVEIEPEQLSASERLRRSIKAENICKMLSETTTTYEDVEERSKSPEALHKKLSEEKRKRAHLLNLNRAIAREVVEKSKAVAANICSAENQTSP</sequence>
<gene>
    <name evidence="4" type="primary">plekha7</name>
    <name evidence="4" type="ORF">CDAR_477031</name>
</gene>
<evidence type="ECO:0000256" key="2">
    <source>
        <dbReference type="SAM" id="MobiDB-lite"/>
    </source>
</evidence>
<feature type="compositionally biased region" description="Basic and acidic residues" evidence="2">
    <location>
        <begin position="67"/>
        <end position="85"/>
    </location>
</feature>
<comment type="caution">
    <text evidence="4">The sequence shown here is derived from an EMBL/GenBank/DDBJ whole genome shotgun (WGS) entry which is preliminary data.</text>
</comment>
<feature type="compositionally biased region" description="Polar residues" evidence="2">
    <location>
        <begin position="2153"/>
        <end position="2162"/>
    </location>
</feature>
<dbReference type="InterPro" id="IPR057971">
    <property type="entry name" value="PKHA4-7_TBCA"/>
</dbReference>
<protein>
    <submittedName>
        <fullName evidence="4">Pleckstrin y domain-containing family A member 7</fullName>
    </submittedName>
</protein>
<dbReference type="PANTHER" id="PTHR12752:SF9">
    <property type="entry name" value="KRAMER, ISOFORM I"/>
    <property type="match status" value="1"/>
</dbReference>
<feature type="compositionally biased region" description="Basic and acidic residues" evidence="2">
    <location>
        <begin position="896"/>
        <end position="911"/>
    </location>
</feature>
<feature type="region of interest" description="Disordered" evidence="2">
    <location>
        <begin position="1544"/>
        <end position="1565"/>
    </location>
</feature>
<feature type="region of interest" description="Disordered" evidence="2">
    <location>
        <begin position="939"/>
        <end position="958"/>
    </location>
</feature>
<evidence type="ECO:0000259" key="3">
    <source>
        <dbReference type="Pfam" id="PF25541"/>
    </source>
</evidence>
<keyword evidence="5" id="KW-1185">Reference proteome</keyword>
<dbReference type="Pfam" id="PF25541">
    <property type="entry name" value="TBCA_PH"/>
    <property type="match status" value="1"/>
</dbReference>
<feature type="region of interest" description="Disordered" evidence="2">
    <location>
        <begin position="2153"/>
        <end position="2209"/>
    </location>
</feature>
<feature type="coiled-coil region" evidence="1">
    <location>
        <begin position="1631"/>
        <end position="1665"/>
    </location>
</feature>
<feature type="compositionally biased region" description="Low complexity" evidence="2">
    <location>
        <begin position="2170"/>
        <end position="2181"/>
    </location>
</feature>
<keyword evidence="1" id="KW-0175">Coiled coil</keyword>
<reference evidence="4 5" key="1">
    <citation type="submission" date="2021-06" db="EMBL/GenBank/DDBJ databases">
        <title>Caerostris darwini draft genome.</title>
        <authorList>
            <person name="Kono N."/>
            <person name="Arakawa K."/>
        </authorList>
    </citation>
    <scope>NUCLEOTIDE SEQUENCE [LARGE SCALE GENOMIC DNA]</scope>
</reference>
<accession>A0AAV4V3B2</accession>
<dbReference type="PANTHER" id="PTHR12752">
    <property type="entry name" value="PHOSPHOINOSITOL 3-PHOSPHATE-BINDING PROTEIN"/>
    <property type="match status" value="1"/>
</dbReference>
<feature type="region of interest" description="Disordered" evidence="2">
    <location>
        <begin position="1217"/>
        <end position="1252"/>
    </location>
</feature>
<name>A0AAV4V3B2_9ARAC</name>
<feature type="compositionally biased region" description="Low complexity" evidence="2">
    <location>
        <begin position="51"/>
        <end position="66"/>
    </location>
</feature>
<feature type="coiled-coil region" evidence="1">
    <location>
        <begin position="1807"/>
        <end position="1897"/>
    </location>
</feature>
<evidence type="ECO:0000256" key="1">
    <source>
        <dbReference type="SAM" id="Coils"/>
    </source>
</evidence>
<feature type="compositionally biased region" description="Basic and acidic residues" evidence="2">
    <location>
        <begin position="23"/>
        <end position="36"/>
    </location>
</feature>
<feature type="compositionally biased region" description="Basic and acidic residues" evidence="2">
    <location>
        <begin position="2090"/>
        <end position="2107"/>
    </location>
</feature>